<dbReference type="Proteomes" id="UP001519328">
    <property type="component" value="Unassembled WGS sequence"/>
</dbReference>
<dbReference type="CDD" id="cd12797">
    <property type="entry name" value="M23_peptidase"/>
    <property type="match status" value="1"/>
</dbReference>
<dbReference type="SUPFAM" id="SSF51261">
    <property type="entry name" value="Duplicated hybrid motif"/>
    <property type="match status" value="1"/>
</dbReference>
<evidence type="ECO:0000259" key="2">
    <source>
        <dbReference type="Pfam" id="PF01471"/>
    </source>
</evidence>
<evidence type="ECO:0000256" key="1">
    <source>
        <dbReference type="SAM" id="MobiDB-lite"/>
    </source>
</evidence>
<evidence type="ECO:0000313" key="4">
    <source>
        <dbReference type="EMBL" id="MBP1950309.1"/>
    </source>
</evidence>
<dbReference type="InterPro" id="IPR050570">
    <property type="entry name" value="Cell_wall_metabolism_enzyme"/>
</dbReference>
<reference evidence="4 5" key="1">
    <citation type="submission" date="2021-03" db="EMBL/GenBank/DDBJ databases">
        <title>Genomic Encyclopedia of Type Strains, Phase IV (KMG-IV): sequencing the most valuable type-strain genomes for metagenomic binning, comparative biology and taxonomic classification.</title>
        <authorList>
            <person name="Goeker M."/>
        </authorList>
    </citation>
    <scope>NUCLEOTIDE SEQUENCE [LARGE SCALE GENOMIC DNA]</scope>
    <source>
        <strain evidence="4 5">DSM 21085</strain>
    </source>
</reference>
<gene>
    <name evidence="4" type="ORF">J2Z82_003266</name>
</gene>
<feature type="domain" description="M23ase beta-sheet core" evidence="3">
    <location>
        <begin position="25"/>
        <end position="119"/>
    </location>
</feature>
<dbReference type="Gene3D" id="1.10.101.10">
    <property type="entry name" value="PGBD-like superfamily/PGBD"/>
    <property type="match status" value="1"/>
</dbReference>
<sequence length="215" mass="23882">MTTFINPTDTKRVTSDFRTSHRPDHNGTDFADGGYHPIYAAAAGKVRRSYLSSSYGECIMIEHNIGGDVWETVYAHMQSGTRRVNVGDHVKQGEQIGVMGNTGHSTGQHLHFELHKDGNWNIDKTNAVDPLDYIGKDLFPSKSTSKHGIVPYPGHYIGQEYVDTGIDVERIQRAVGVKPDGIYGPITEAGVRDYQRRHGLQVDGIVGPETWNVMF</sequence>
<proteinExistence type="predicted"/>
<dbReference type="InterPro" id="IPR036365">
    <property type="entry name" value="PGBD-like_sf"/>
</dbReference>
<dbReference type="PANTHER" id="PTHR21666:SF270">
    <property type="entry name" value="MUREIN HYDROLASE ACTIVATOR ENVC"/>
    <property type="match status" value="1"/>
</dbReference>
<evidence type="ECO:0000259" key="3">
    <source>
        <dbReference type="Pfam" id="PF01551"/>
    </source>
</evidence>
<dbReference type="InterPro" id="IPR016047">
    <property type="entry name" value="M23ase_b-sheet_dom"/>
</dbReference>
<dbReference type="EMBL" id="JAGGKK010000020">
    <property type="protein sequence ID" value="MBP1950309.1"/>
    <property type="molecule type" value="Genomic_DNA"/>
</dbReference>
<feature type="region of interest" description="Disordered" evidence="1">
    <location>
        <begin position="1"/>
        <end position="27"/>
    </location>
</feature>
<dbReference type="Pfam" id="PF01551">
    <property type="entry name" value="Peptidase_M23"/>
    <property type="match status" value="1"/>
</dbReference>
<name>A0ABS4HI81_9BACI</name>
<keyword evidence="5" id="KW-1185">Reference proteome</keyword>
<dbReference type="SUPFAM" id="SSF47090">
    <property type="entry name" value="PGBD-like"/>
    <property type="match status" value="1"/>
</dbReference>
<comment type="caution">
    <text evidence="4">The sequence shown here is derived from an EMBL/GenBank/DDBJ whole genome shotgun (WGS) entry which is preliminary data.</text>
</comment>
<dbReference type="Gene3D" id="2.70.70.10">
    <property type="entry name" value="Glucose Permease (Domain IIA)"/>
    <property type="match status" value="1"/>
</dbReference>
<dbReference type="InterPro" id="IPR011055">
    <property type="entry name" value="Dup_hybrid_motif"/>
</dbReference>
<evidence type="ECO:0000313" key="5">
    <source>
        <dbReference type="Proteomes" id="UP001519328"/>
    </source>
</evidence>
<feature type="compositionally biased region" description="Basic and acidic residues" evidence="1">
    <location>
        <begin position="9"/>
        <end position="27"/>
    </location>
</feature>
<organism evidence="4 5">
    <name type="scientific">Virgibacillus litoralis</name>
    <dbReference type="NCBI Taxonomy" id="578221"/>
    <lineage>
        <taxon>Bacteria</taxon>
        <taxon>Bacillati</taxon>
        <taxon>Bacillota</taxon>
        <taxon>Bacilli</taxon>
        <taxon>Bacillales</taxon>
        <taxon>Bacillaceae</taxon>
        <taxon>Virgibacillus</taxon>
    </lineage>
</organism>
<accession>A0ABS4HI81</accession>
<dbReference type="PANTHER" id="PTHR21666">
    <property type="entry name" value="PEPTIDASE-RELATED"/>
    <property type="match status" value="1"/>
</dbReference>
<dbReference type="InterPro" id="IPR036366">
    <property type="entry name" value="PGBDSf"/>
</dbReference>
<dbReference type="InterPro" id="IPR002477">
    <property type="entry name" value="Peptidoglycan-bd-like"/>
</dbReference>
<dbReference type="Pfam" id="PF01471">
    <property type="entry name" value="PG_binding_1"/>
    <property type="match status" value="1"/>
</dbReference>
<feature type="domain" description="Peptidoglycan binding-like" evidence="2">
    <location>
        <begin position="178"/>
        <end position="214"/>
    </location>
</feature>
<protein>
    <submittedName>
        <fullName evidence="4">Peptidoglycan hydrolase-like protein with peptidoglycan-binding domain</fullName>
    </submittedName>
</protein>